<accession>A0A550C175</accession>
<dbReference type="Proteomes" id="UP000320762">
    <property type="component" value="Unassembled WGS sequence"/>
</dbReference>
<reference evidence="3 4" key="1">
    <citation type="journal article" date="2019" name="New Phytol.">
        <title>Comparative genomics reveals unique wood-decay strategies and fruiting body development in the Schizophyllaceae.</title>
        <authorList>
            <person name="Almasi E."/>
            <person name="Sahu N."/>
            <person name="Krizsan K."/>
            <person name="Balint B."/>
            <person name="Kovacs G.M."/>
            <person name="Kiss B."/>
            <person name="Cseklye J."/>
            <person name="Drula E."/>
            <person name="Henrissat B."/>
            <person name="Nagy I."/>
            <person name="Chovatia M."/>
            <person name="Adam C."/>
            <person name="LaButti K."/>
            <person name="Lipzen A."/>
            <person name="Riley R."/>
            <person name="Grigoriev I.V."/>
            <person name="Nagy L.G."/>
        </authorList>
    </citation>
    <scope>NUCLEOTIDE SEQUENCE [LARGE SCALE GENOMIC DNA]</scope>
    <source>
        <strain evidence="3 4">NL-1724</strain>
    </source>
</reference>
<dbReference type="EMBL" id="VDMD01000035">
    <property type="protein sequence ID" value="TRM58555.1"/>
    <property type="molecule type" value="Genomic_DNA"/>
</dbReference>
<evidence type="ECO:0000313" key="3">
    <source>
        <dbReference type="EMBL" id="TRM58555.1"/>
    </source>
</evidence>
<keyword evidence="4" id="KW-1185">Reference proteome</keyword>
<organism evidence="3 4">
    <name type="scientific">Schizophyllum amplum</name>
    <dbReference type="NCBI Taxonomy" id="97359"/>
    <lineage>
        <taxon>Eukaryota</taxon>
        <taxon>Fungi</taxon>
        <taxon>Dikarya</taxon>
        <taxon>Basidiomycota</taxon>
        <taxon>Agaricomycotina</taxon>
        <taxon>Agaricomycetes</taxon>
        <taxon>Agaricomycetidae</taxon>
        <taxon>Agaricales</taxon>
        <taxon>Schizophyllaceae</taxon>
        <taxon>Schizophyllum</taxon>
    </lineage>
</organism>
<feature type="signal peptide" evidence="2">
    <location>
        <begin position="1"/>
        <end position="27"/>
    </location>
</feature>
<evidence type="ECO:0000256" key="1">
    <source>
        <dbReference type="SAM" id="MobiDB-lite"/>
    </source>
</evidence>
<evidence type="ECO:0000256" key="2">
    <source>
        <dbReference type="SAM" id="SignalP"/>
    </source>
</evidence>
<keyword evidence="2" id="KW-0732">Signal</keyword>
<sequence length="282" mass="30251">MDCVGCCRLIWAAMKLSIIAILPLGHATATHACSRLSCCWGDYPAAPLGCVTYRVQSNGIVPGLFRGWAGSSPRPPQAFPSPSVRLPDISSAPPQRLRSSTLACARPRPDQWLNLGSTTSARRAQRHCSDRIDAVVLTPRLNRDYSSLDDGLLLISPSSKHERIRGPRDPCESSPSWSPFRPASAPCSHLVFTGDSQARCGITLARVVRRACVELLLFLAPCKRCATDRLPTPTQSCAHARPSRALHLPLGEGGGEQPSVASGAGPPRPYASTSDDLQQPCV</sequence>
<feature type="compositionally biased region" description="Polar residues" evidence="1">
    <location>
        <begin position="271"/>
        <end position="282"/>
    </location>
</feature>
<evidence type="ECO:0000313" key="4">
    <source>
        <dbReference type="Proteomes" id="UP000320762"/>
    </source>
</evidence>
<comment type="caution">
    <text evidence="3">The sequence shown here is derived from an EMBL/GenBank/DDBJ whole genome shotgun (WGS) entry which is preliminary data.</text>
</comment>
<feature type="chain" id="PRO_5021829715" description="Secreted protein" evidence="2">
    <location>
        <begin position="28"/>
        <end position="282"/>
    </location>
</feature>
<proteinExistence type="predicted"/>
<protein>
    <recommendedName>
        <fullName evidence="5">Secreted protein</fullName>
    </recommendedName>
</protein>
<name>A0A550C175_9AGAR</name>
<feature type="region of interest" description="Disordered" evidence="1">
    <location>
        <begin position="233"/>
        <end position="282"/>
    </location>
</feature>
<dbReference type="AlphaFoldDB" id="A0A550C175"/>
<evidence type="ECO:0008006" key="5">
    <source>
        <dbReference type="Google" id="ProtNLM"/>
    </source>
</evidence>
<gene>
    <name evidence="3" type="ORF">BD626DRAFT_184231</name>
</gene>